<feature type="transmembrane region" description="Helical" evidence="5">
    <location>
        <begin position="15"/>
        <end position="36"/>
    </location>
</feature>
<evidence type="ECO:0000313" key="8">
    <source>
        <dbReference type="Proteomes" id="UP000249524"/>
    </source>
</evidence>
<dbReference type="PANTHER" id="PTHR42852:SF6">
    <property type="entry name" value="THIOL:DISULFIDE INTERCHANGE PROTEIN DSBE"/>
    <property type="match status" value="1"/>
</dbReference>
<dbReference type="AlphaFoldDB" id="A0A328BAV5"/>
<keyword evidence="2" id="KW-0201">Cytochrome c-type biogenesis</keyword>
<dbReference type="InterPro" id="IPR013766">
    <property type="entry name" value="Thioredoxin_domain"/>
</dbReference>
<evidence type="ECO:0000256" key="4">
    <source>
        <dbReference type="ARBA" id="ARBA00023284"/>
    </source>
</evidence>
<dbReference type="GO" id="GO:0030313">
    <property type="term" value="C:cell envelope"/>
    <property type="evidence" value="ECO:0007669"/>
    <property type="project" value="UniProtKB-SubCell"/>
</dbReference>
<dbReference type="GO" id="GO:0016209">
    <property type="term" value="F:antioxidant activity"/>
    <property type="evidence" value="ECO:0007669"/>
    <property type="project" value="InterPro"/>
</dbReference>
<keyword evidence="5" id="KW-0812">Transmembrane</keyword>
<keyword evidence="5" id="KW-0472">Membrane</keyword>
<dbReference type="CDD" id="cd02966">
    <property type="entry name" value="TlpA_like_family"/>
    <property type="match status" value="1"/>
</dbReference>
<evidence type="ECO:0000313" key="7">
    <source>
        <dbReference type="EMBL" id="RAK62824.1"/>
    </source>
</evidence>
<accession>A0A328BAV5</accession>
<evidence type="ECO:0000256" key="5">
    <source>
        <dbReference type="SAM" id="Phobius"/>
    </source>
</evidence>
<keyword evidence="5" id="KW-1133">Transmembrane helix</keyword>
<gene>
    <name evidence="7" type="ORF">DJ019_18385</name>
</gene>
<dbReference type="PANTHER" id="PTHR42852">
    <property type="entry name" value="THIOL:DISULFIDE INTERCHANGE PROTEIN DSBE"/>
    <property type="match status" value="1"/>
</dbReference>
<dbReference type="InterPro" id="IPR000866">
    <property type="entry name" value="AhpC/TSA"/>
</dbReference>
<reference evidence="7 8" key="1">
    <citation type="submission" date="2018-05" db="EMBL/GenBank/DDBJ databases">
        <authorList>
            <person name="Lanie J.A."/>
            <person name="Ng W.-L."/>
            <person name="Kazmierczak K.M."/>
            <person name="Andrzejewski T.M."/>
            <person name="Davidsen T.M."/>
            <person name="Wayne K.J."/>
            <person name="Tettelin H."/>
            <person name="Glass J.I."/>
            <person name="Rusch D."/>
            <person name="Podicherti R."/>
            <person name="Tsui H.-C.T."/>
            <person name="Winkler M.E."/>
        </authorList>
    </citation>
    <scope>NUCLEOTIDE SEQUENCE [LARGE SCALE GENOMIC DNA]</scope>
    <source>
        <strain evidence="7 8">BUT-10</strain>
    </source>
</reference>
<sequence>MSEDPQAQGKPKGGILTWALWGAALVGVAAVVYIIVQASTNTAPTQPSAPAPAAAGAKTGGASFADKLTTPTQPTPSPDYAFYDSAGKPLKVADLKGKVVVLNIWATWCAPCKVEMPTLAKLAKTYEGQPVEVVAVSIDSVDAADQARLFIAQNAPLKFYHDREMKLPFKLVPAAPGAPTTVVYGKDGLEVGRVAGEADWSGPEARALVEKALAGA</sequence>
<dbReference type="SUPFAM" id="SSF52833">
    <property type="entry name" value="Thioredoxin-like"/>
    <property type="match status" value="1"/>
</dbReference>
<dbReference type="GO" id="GO:0015036">
    <property type="term" value="F:disulfide oxidoreductase activity"/>
    <property type="evidence" value="ECO:0007669"/>
    <property type="project" value="UniProtKB-ARBA"/>
</dbReference>
<evidence type="ECO:0000259" key="6">
    <source>
        <dbReference type="PROSITE" id="PS51352"/>
    </source>
</evidence>
<dbReference type="PROSITE" id="PS51352">
    <property type="entry name" value="THIOREDOXIN_2"/>
    <property type="match status" value="1"/>
</dbReference>
<feature type="domain" description="Thioredoxin" evidence="6">
    <location>
        <begin position="71"/>
        <end position="214"/>
    </location>
</feature>
<dbReference type="InterPro" id="IPR017937">
    <property type="entry name" value="Thioredoxin_CS"/>
</dbReference>
<dbReference type="InterPro" id="IPR050553">
    <property type="entry name" value="Thioredoxin_ResA/DsbE_sf"/>
</dbReference>
<keyword evidence="4" id="KW-0676">Redox-active center</keyword>
<dbReference type="EMBL" id="QFYS01000010">
    <property type="protein sequence ID" value="RAK62824.1"/>
    <property type="molecule type" value="Genomic_DNA"/>
</dbReference>
<dbReference type="GO" id="GO:0017004">
    <property type="term" value="P:cytochrome complex assembly"/>
    <property type="evidence" value="ECO:0007669"/>
    <property type="project" value="UniProtKB-KW"/>
</dbReference>
<evidence type="ECO:0000256" key="1">
    <source>
        <dbReference type="ARBA" id="ARBA00004196"/>
    </source>
</evidence>
<organism evidence="7 8">
    <name type="scientific">Phenylobacterium kunshanense</name>
    <dbReference type="NCBI Taxonomy" id="1445034"/>
    <lineage>
        <taxon>Bacteria</taxon>
        <taxon>Pseudomonadati</taxon>
        <taxon>Pseudomonadota</taxon>
        <taxon>Alphaproteobacteria</taxon>
        <taxon>Caulobacterales</taxon>
        <taxon>Caulobacteraceae</taxon>
        <taxon>Phenylobacterium</taxon>
    </lineage>
</organism>
<dbReference type="OrthoDB" id="9799347at2"/>
<keyword evidence="3" id="KW-1015">Disulfide bond</keyword>
<proteinExistence type="predicted"/>
<dbReference type="InterPro" id="IPR036249">
    <property type="entry name" value="Thioredoxin-like_sf"/>
</dbReference>
<evidence type="ECO:0000256" key="3">
    <source>
        <dbReference type="ARBA" id="ARBA00023157"/>
    </source>
</evidence>
<keyword evidence="8" id="KW-1185">Reference proteome</keyword>
<dbReference type="PROSITE" id="PS00194">
    <property type="entry name" value="THIOREDOXIN_1"/>
    <property type="match status" value="1"/>
</dbReference>
<dbReference type="Proteomes" id="UP000249524">
    <property type="component" value="Unassembled WGS sequence"/>
</dbReference>
<comment type="subcellular location">
    <subcellularLocation>
        <location evidence="1">Cell envelope</location>
    </subcellularLocation>
</comment>
<evidence type="ECO:0000256" key="2">
    <source>
        <dbReference type="ARBA" id="ARBA00022748"/>
    </source>
</evidence>
<protein>
    <submittedName>
        <fullName evidence="7">TlpA family protein disulfide reductase</fullName>
    </submittedName>
</protein>
<comment type="caution">
    <text evidence="7">The sequence shown here is derived from an EMBL/GenBank/DDBJ whole genome shotgun (WGS) entry which is preliminary data.</text>
</comment>
<dbReference type="RefSeq" id="WP_111277784.1">
    <property type="nucleotide sequence ID" value="NZ_QFYS01000010.1"/>
</dbReference>
<dbReference type="Pfam" id="PF00578">
    <property type="entry name" value="AhpC-TSA"/>
    <property type="match status" value="1"/>
</dbReference>
<name>A0A328BAV5_9CAUL</name>
<dbReference type="Gene3D" id="3.40.30.10">
    <property type="entry name" value="Glutaredoxin"/>
    <property type="match status" value="1"/>
</dbReference>